<dbReference type="Pfam" id="PF21085">
    <property type="entry name" value="CusS"/>
    <property type="match status" value="1"/>
</dbReference>
<keyword evidence="8 14" id="KW-0547">Nucleotide-binding</keyword>
<evidence type="ECO:0000313" key="17">
    <source>
        <dbReference type="EMBL" id="MDR6233058.1"/>
    </source>
</evidence>
<dbReference type="PRINTS" id="PR00344">
    <property type="entry name" value="BCTRLSENSOR"/>
</dbReference>
<evidence type="ECO:0000256" key="14">
    <source>
        <dbReference type="RuleBase" id="RU364088"/>
    </source>
</evidence>
<dbReference type="InterPro" id="IPR006290">
    <property type="entry name" value="CztS_silS_copS"/>
</dbReference>
<feature type="transmembrane region" description="Helical" evidence="14">
    <location>
        <begin position="125"/>
        <end position="145"/>
    </location>
</feature>
<keyword evidence="5" id="KW-0597">Phosphoprotein</keyword>
<keyword evidence="13 14" id="KW-0472">Membrane</keyword>
<dbReference type="InterPro" id="IPR050428">
    <property type="entry name" value="TCS_sensor_his_kinase"/>
</dbReference>
<evidence type="ECO:0000259" key="15">
    <source>
        <dbReference type="PROSITE" id="PS50109"/>
    </source>
</evidence>
<evidence type="ECO:0000256" key="5">
    <source>
        <dbReference type="ARBA" id="ARBA00022553"/>
    </source>
</evidence>
<evidence type="ECO:0000256" key="3">
    <source>
        <dbReference type="ARBA" id="ARBA00022475"/>
    </source>
</evidence>
<dbReference type="SUPFAM" id="SSF158472">
    <property type="entry name" value="HAMP domain-like"/>
    <property type="match status" value="1"/>
</dbReference>
<dbReference type="InterPro" id="IPR003661">
    <property type="entry name" value="HisK_dim/P_dom"/>
</dbReference>
<dbReference type="CDD" id="cd00075">
    <property type="entry name" value="HATPase"/>
    <property type="match status" value="1"/>
</dbReference>
<evidence type="ECO:0000256" key="13">
    <source>
        <dbReference type="ARBA" id="ARBA00023136"/>
    </source>
</evidence>
<dbReference type="Gene3D" id="3.30.565.10">
    <property type="entry name" value="Histidine kinase-like ATPase, C-terminal domain"/>
    <property type="match status" value="1"/>
</dbReference>
<dbReference type="CDD" id="cd00082">
    <property type="entry name" value="HisKA"/>
    <property type="match status" value="1"/>
</dbReference>
<dbReference type="InterPro" id="IPR036890">
    <property type="entry name" value="HATPase_C_sf"/>
</dbReference>
<dbReference type="GO" id="GO:0000155">
    <property type="term" value="F:phosphorelay sensor kinase activity"/>
    <property type="evidence" value="ECO:0007669"/>
    <property type="project" value="InterPro"/>
</dbReference>
<dbReference type="SMART" id="SM00304">
    <property type="entry name" value="HAMP"/>
    <property type="match status" value="1"/>
</dbReference>
<dbReference type="CDD" id="cd06225">
    <property type="entry name" value="HAMP"/>
    <property type="match status" value="1"/>
</dbReference>
<feature type="transmembrane region" description="Helical" evidence="14">
    <location>
        <begin position="6"/>
        <end position="29"/>
    </location>
</feature>
<dbReference type="SMART" id="SM00387">
    <property type="entry name" value="HATPase_c"/>
    <property type="match status" value="1"/>
</dbReference>
<evidence type="ECO:0000313" key="18">
    <source>
        <dbReference type="Proteomes" id="UP001268036"/>
    </source>
</evidence>
<dbReference type="InterPro" id="IPR005467">
    <property type="entry name" value="His_kinase_dom"/>
</dbReference>
<evidence type="ECO:0000256" key="8">
    <source>
        <dbReference type="ARBA" id="ARBA00022741"/>
    </source>
</evidence>
<dbReference type="AlphaFoldDB" id="A0AAJ2BF46"/>
<evidence type="ECO:0000256" key="4">
    <source>
        <dbReference type="ARBA" id="ARBA00022519"/>
    </source>
</evidence>
<dbReference type="Pfam" id="PF00512">
    <property type="entry name" value="HisKA"/>
    <property type="match status" value="1"/>
</dbReference>
<dbReference type="PROSITE" id="PS50109">
    <property type="entry name" value="HIS_KIN"/>
    <property type="match status" value="1"/>
</dbReference>
<keyword evidence="11 14" id="KW-1133">Transmembrane helix</keyword>
<comment type="catalytic activity">
    <reaction evidence="1 14">
        <text>ATP + protein L-histidine = ADP + protein N-phospho-L-histidine.</text>
        <dbReference type="EC" id="2.7.13.3"/>
    </reaction>
</comment>
<dbReference type="EMBL" id="JAVJAF010000001">
    <property type="protein sequence ID" value="MDR6233058.1"/>
    <property type="molecule type" value="Genomic_DNA"/>
</dbReference>
<dbReference type="PANTHER" id="PTHR45436:SF15">
    <property type="entry name" value="SENSOR HISTIDINE KINASE CUSS"/>
    <property type="match status" value="1"/>
</dbReference>
<keyword evidence="7 14" id="KW-0812">Transmembrane</keyword>
<evidence type="ECO:0000256" key="7">
    <source>
        <dbReference type="ARBA" id="ARBA00022692"/>
    </source>
</evidence>
<gene>
    <name evidence="17" type="ORF">QE440_000799</name>
</gene>
<dbReference type="FunFam" id="1.10.287.130:FF:000001">
    <property type="entry name" value="Two-component sensor histidine kinase"/>
    <property type="match status" value="1"/>
</dbReference>
<dbReference type="Proteomes" id="UP001268036">
    <property type="component" value="Unassembled WGS sequence"/>
</dbReference>
<dbReference type="GO" id="GO:0005524">
    <property type="term" value="F:ATP binding"/>
    <property type="evidence" value="ECO:0007669"/>
    <property type="project" value="UniProtKB-KW"/>
</dbReference>
<dbReference type="Gene3D" id="1.10.287.130">
    <property type="match status" value="1"/>
</dbReference>
<dbReference type="SUPFAM" id="SSF47384">
    <property type="entry name" value="Homodimeric domain of signal transducing histidine kinase"/>
    <property type="match status" value="1"/>
</dbReference>
<dbReference type="EC" id="2.7.13.3" evidence="14"/>
<feature type="domain" description="Histidine kinase" evidence="15">
    <location>
        <begin position="242"/>
        <end position="455"/>
    </location>
</feature>
<evidence type="ECO:0000256" key="11">
    <source>
        <dbReference type="ARBA" id="ARBA00022989"/>
    </source>
</evidence>
<dbReference type="RefSeq" id="WP_309755570.1">
    <property type="nucleotide sequence ID" value="NZ_JAVJAF010000001.1"/>
</dbReference>
<organism evidence="17 18">
    <name type="scientific">Pseudomonas oryzihabitans</name>
    <dbReference type="NCBI Taxonomy" id="47885"/>
    <lineage>
        <taxon>Bacteria</taxon>
        <taxon>Pseudomonadati</taxon>
        <taxon>Pseudomonadota</taxon>
        <taxon>Gammaproteobacteria</taxon>
        <taxon>Pseudomonadales</taxon>
        <taxon>Pseudomonadaceae</taxon>
        <taxon>Pseudomonas</taxon>
    </lineage>
</organism>
<comment type="caution">
    <text evidence="17">The sequence shown here is derived from an EMBL/GenBank/DDBJ whole genome shotgun (WGS) entry which is preliminary data.</text>
</comment>
<dbReference type="Pfam" id="PF00672">
    <property type="entry name" value="HAMP"/>
    <property type="match status" value="1"/>
</dbReference>
<feature type="domain" description="HAMP" evidence="16">
    <location>
        <begin position="181"/>
        <end position="234"/>
    </location>
</feature>
<evidence type="ECO:0000256" key="12">
    <source>
        <dbReference type="ARBA" id="ARBA00023012"/>
    </source>
</evidence>
<dbReference type="SUPFAM" id="SSF55874">
    <property type="entry name" value="ATPase domain of HSP90 chaperone/DNA topoisomerase II/histidine kinase"/>
    <property type="match status" value="1"/>
</dbReference>
<keyword evidence="6 14" id="KW-0808">Transferase</keyword>
<dbReference type="Gene3D" id="6.10.340.10">
    <property type="match status" value="1"/>
</dbReference>
<keyword evidence="12 14" id="KW-0902">Two-component regulatory system</keyword>
<dbReference type="InterPro" id="IPR003594">
    <property type="entry name" value="HATPase_dom"/>
</dbReference>
<feature type="transmembrane region" description="Helical" evidence="14">
    <location>
        <begin position="160"/>
        <end position="180"/>
    </location>
</feature>
<evidence type="ECO:0000259" key="16">
    <source>
        <dbReference type="PROSITE" id="PS50885"/>
    </source>
</evidence>
<dbReference type="PROSITE" id="PS50885">
    <property type="entry name" value="HAMP"/>
    <property type="match status" value="1"/>
</dbReference>
<comment type="subcellular location">
    <subcellularLocation>
        <location evidence="2">Cell inner membrane</location>
        <topology evidence="2">Multi-pass membrane protein</topology>
    </subcellularLocation>
</comment>
<keyword evidence="4 14" id="KW-0997">Cell inner membrane</keyword>
<proteinExistence type="predicted"/>
<reference evidence="17" key="1">
    <citation type="submission" date="2023-08" db="EMBL/GenBank/DDBJ databases">
        <title>Functional and genomic diversity of the sorghum phyllosphere microbiome.</title>
        <authorList>
            <person name="Shade A."/>
        </authorList>
    </citation>
    <scope>NUCLEOTIDE SEQUENCE</scope>
    <source>
        <strain evidence="17">SORGH_AS_0201</strain>
    </source>
</reference>
<dbReference type="InterPro" id="IPR003660">
    <property type="entry name" value="HAMP_dom"/>
</dbReference>
<evidence type="ECO:0000256" key="6">
    <source>
        <dbReference type="ARBA" id="ARBA00022679"/>
    </source>
</evidence>
<dbReference type="InterPro" id="IPR048590">
    <property type="entry name" value="CusS-like_sensor"/>
</dbReference>
<accession>A0AAJ2BF46</accession>
<protein>
    <recommendedName>
        <fullName evidence="14">Sensor protein</fullName>
        <ecNumber evidence="14">2.7.13.3</ecNumber>
    </recommendedName>
</protein>
<dbReference type="SMART" id="SM00388">
    <property type="entry name" value="HisKA"/>
    <property type="match status" value="1"/>
</dbReference>
<comment type="function">
    <text evidence="14">Member of a two-component regulatory system.</text>
</comment>
<keyword evidence="9 14" id="KW-0418">Kinase</keyword>
<dbReference type="NCBIfam" id="TIGR01386">
    <property type="entry name" value="cztS_silS_copS"/>
    <property type="match status" value="1"/>
</dbReference>
<dbReference type="GO" id="GO:0005886">
    <property type="term" value="C:plasma membrane"/>
    <property type="evidence" value="ECO:0007669"/>
    <property type="project" value="UniProtKB-SubCell"/>
</dbReference>
<evidence type="ECO:0000256" key="9">
    <source>
        <dbReference type="ARBA" id="ARBA00022777"/>
    </source>
</evidence>
<keyword evidence="3 14" id="KW-1003">Cell membrane</keyword>
<evidence type="ECO:0000256" key="10">
    <source>
        <dbReference type="ARBA" id="ARBA00022840"/>
    </source>
</evidence>
<evidence type="ECO:0000256" key="2">
    <source>
        <dbReference type="ARBA" id="ARBA00004429"/>
    </source>
</evidence>
<dbReference type="InterPro" id="IPR036097">
    <property type="entry name" value="HisK_dim/P_sf"/>
</dbReference>
<keyword evidence="10 14" id="KW-0067">ATP-binding</keyword>
<dbReference type="PANTHER" id="PTHR45436">
    <property type="entry name" value="SENSOR HISTIDINE KINASE YKOH"/>
    <property type="match status" value="1"/>
</dbReference>
<dbReference type="FunFam" id="3.30.565.10:FF:000006">
    <property type="entry name" value="Sensor histidine kinase WalK"/>
    <property type="match status" value="1"/>
</dbReference>
<name>A0AAJ2BF46_9PSED</name>
<evidence type="ECO:0000256" key="1">
    <source>
        <dbReference type="ARBA" id="ARBA00000085"/>
    </source>
</evidence>
<sequence length="460" mass="50382">MKPGSLTLRLSLLFVAAVAVVLVVVGLAFEALSRHHFHALDTQVLREKLAAVNRIASESAADPDELRARWHTLLGAHPDLTVLVLAADGTPYFTEPAGATLPPVERERQGDGTWEWVQGHHRYKAISAPLTLAAGTPPLTLWLLLDVTTHAHFFTVLQRWFWIVLGASTLLSAALGWLVARNGLKPVRTVTHTAASMSAGSLKRQIPLAPVPDELRELIMAFNAMLGRLDDSFGRLSNFSADIAHELRTPISNLRTHTEVVLAQPRTPEVYEENLQSNLEELNRLSILIDRLLLLAKADHGLIALDRQPLELQTVVQKLFDYYELLAEDQGVELHLSGDGRVLADSVMIQQVVANLLSNALRYTPGGGRIFVSLAERGQQVELAVENPGRTIAPEHLDHLFDRFYRGDPARREGQGNAGLGLAIARSLMESHGGSIHCTSAEGCIRFTLVFPSLAHAAQA</sequence>
<dbReference type="Pfam" id="PF02518">
    <property type="entry name" value="HATPase_c"/>
    <property type="match status" value="1"/>
</dbReference>
<dbReference type="InterPro" id="IPR004358">
    <property type="entry name" value="Sig_transdc_His_kin-like_C"/>
</dbReference>